<dbReference type="PATRIC" id="fig|1352936.5.peg.2457"/>
<protein>
    <submittedName>
        <fullName evidence="1">Uncharacterized protein</fullName>
    </submittedName>
</protein>
<comment type="caution">
    <text evidence="1">The sequence shown here is derived from an EMBL/GenBank/DDBJ whole genome shotgun (WGS) entry which is preliminary data.</text>
</comment>
<dbReference type="AlphaFoldDB" id="V6KQ07"/>
<evidence type="ECO:0000313" key="1">
    <source>
        <dbReference type="EMBL" id="EST34128.1"/>
    </source>
</evidence>
<keyword evidence="2" id="KW-1185">Reference proteome</keyword>
<dbReference type="Proteomes" id="UP000017984">
    <property type="component" value="Chromosome"/>
</dbReference>
<organism evidence="1 2">
    <name type="scientific">Streptomyces roseochromogenus subsp. oscitans DS 12.976</name>
    <dbReference type="NCBI Taxonomy" id="1352936"/>
    <lineage>
        <taxon>Bacteria</taxon>
        <taxon>Bacillati</taxon>
        <taxon>Actinomycetota</taxon>
        <taxon>Actinomycetes</taxon>
        <taxon>Kitasatosporales</taxon>
        <taxon>Streptomycetaceae</taxon>
        <taxon>Streptomyces</taxon>
    </lineage>
</organism>
<dbReference type="STRING" id="1352936.M878_11590"/>
<accession>V6KQ07</accession>
<dbReference type="HOGENOM" id="CLU_3030611_0_0_11"/>
<gene>
    <name evidence="1" type="ORF">M878_11590</name>
</gene>
<name>V6KQ07_STRRC</name>
<reference evidence="1 2" key="1">
    <citation type="journal article" date="2014" name="Genome Announc.">
        <title>Draft Genome Sequence of Streptomyces roseochromogenes subsp. oscitans DS 12.976, Producer of the Aminocoumarin Antibiotic Clorobiocin.</title>
        <authorList>
            <person name="Ruckert C."/>
            <person name="Kalinowski J."/>
            <person name="Heide L."/>
            <person name="Apel A.K."/>
        </authorList>
    </citation>
    <scope>NUCLEOTIDE SEQUENCE [LARGE SCALE GENOMIC DNA]</scope>
    <source>
        <strain evidence="1 2">DS 12.976</strain>
    </source>
</reference>
<proteinExistence type="predicted"/>
<dbReference type="RefSeq" id="WP_023546333.1">
    <property type="nucleotide sequence ID" value="NZ_CM002285.1"/>
</dbReference>
<dbReference type="EMBL" id="AWQX01000092">
    <property type="protein sequence ID" value="EST34128.1"/>
    <property type="molecule type" value="Genomic_DNA"/>
</dbReference>
<evidence type="ECO:0000313" key="2">
    <source>
        <dbReference type="Proteomes" id="UP000017984"/>
    </source>
</evidence>
<sequence length="55" mass="5884">MLQYTKTIRQVGATVDAPGAWATDRTFAKGSANHIQGIALTSGKKGQYGGRETWS</sequence>